<dbReference type="CDD" id="cd03512">
    <property type="entry name" value="Alkane-hydroxylase"/>
    <property type="match status" value="1"/>
</dbReference>
<dbReference type="RefSeq" id="WP_191286893.1">
    <property type="nucleotide sequence ID" value="NZ_BNCH01000005.1"/>
</dbReference>
<evidence type="ECO:0000256" key="3">
    <source>
        <dbReference type="ARBA" id="ARBA00022475"/>
    </source>
</evidence>
<proteinExistence type="inferred from homology"/>
<comment type="caution">
    <text evidence="14">The sequence shown here is derived from an EMBL/GenBank/DDBJ whole genome shotgun (WGS) entry which is preliminary data.</text>
</comment>
<evidence type="ECO:0000256" key="4">
    <source>
        <dbReference type="ARBA" id="ARBA00022519"/>
    </source>
</evidence>
<evidence type="ECO:0000256" key="7">
    <source>
        <dbReference type="ARBA" id="ARBA00022989"/>
    </source>
</evidence>
<protein>
    <submittedName>
        <fullName evidence="14">Alkane 1-monooxygenase</fullName>
    </submittedName>
</protein>
<reference evidence="15" key="1">
    <citation type="journal article" date="2019" name="Int. J. Syst. Evol. Microbiol.">
        <title>The Global Catalogue of Microorganisms (GCM) 10K type strain sequencing project: providing services to taxonomists for standard genome sequencing and annotation.</title>
        <authorList>
            <consortium name="The Broad Institute Genomics Platform"/>
            <consortium name="The Broad Institute Genome Sequencing Center for Infectious Disease"/>
            <person name="Wu L."/>
            <person name="Ma J."/>
        </authorList>
    </citation>
    <scope>NUCLEOTIDE SEQUENCE [LARGE SCALE GENOMIC DNA]</scope>
    <source>
        <strain evidence="15">KCTC 42443</strain>
    </source>
</reference>
<dbReference type="Proteomes" id="UP000609802">
    <property type="component" value="Unassembled WGS sequence"/>
</dbReference>
<keyword evidence="6" id="KW-0479">Metal-binding</keyword>
<comment type="subcellular location">
    <subcellularLocation>
        <location evidence="1">Cell inner membrane</location>
        <topology evidence="1">Multi-pass membrane protein</topology>
    </subcellularLocation>
</comment>
<evidence type="ECO:0000256" key="1">
    <source>
        <dbReference type="ARBA" id="ARBA00004429"/>
    </source>
</evidence>
<keyword evidence="9" id="KW-0408">Iron</keyword>
<feature type="transmembrane region" description="Helical" evidence="12">
    <location>
        <begin position="37"/>
        <end position="55"/>
    </location>
</feature>
<name>A0ABQ3J474_9RHOB</name>
<gene>
    <name evidence="14" type="ORF">GCM10016455_25210</name>
</gene>
<feature type="domain" description="Fatty acid desaturase" evidence="13">
    <location>
        <begin position="110"/>
        <end position="334"/>
    </location>
</feature>
<dbReference type="Pfam" id="PF00487">
    <property type="entry name" value="FA_desaturase"/>
    <property type="match status" value="1"/>
</dbReference>
<sequence>MVPASTVARFRNAAPFGVSLLLPVLVCIAAWKGGWYLILPPLGTWWLYAMLDAAIGRYSDNADPDTPENDLFWYRLITLIWFPIQVVMIFGMIWYVTGASHLSLAEKFGVFFGVGVLSGAVGIVYAHELMHQANRLERWLADLLLAMVLYSHFRTEHLLVHHPYVGTTRDAVTARYNEGFHRYFFRVIRESPVSAWRAEKAMLARRGLSVLDGSNPFWRYGALQLTFCILAVLIGGWLGLALFAFQALIAIWQLELTNYVEHYGLTRKHLGDGKYERVMPRHSWNADHRASNWLLINLQRHSDHHYKPARRFPLLQTFPDDEAPQLPFGYPVMTVAAMIPPVWRRVMNPRVRAWRKLHYPEITDWSAYKAGTLPPPGLR</sequence>
<keyword evidence="11 12" id="KW-0472">Membrane</keyword>
<feature type="transmembrane region" description="Helical" evidence="12">
    <location>
        <begin position="108"/>
        <end position="126"/>
    </location>
</feature>
<feature type="transmembrane region" description="Helical" evidence="12">
    <location>
        <begin position="12"/>
        <end position="31"/>
    </location>
</feature>
<evidence type="ECO:0000256" key="10">
    <source>
        <dbReference type="ARBA" id="ARBA00023033"/>
    </source>
</evidence>
<evidence type="ECO:0000256" key="2">
    <source>
        <dbReference type="ARBA" id="ARBA00010823"/>
    </source>
</evidence>
<evidence type="ECO:0000256" key="5">
    <source>
        <dbReference type="ARBA" id="ARBA00022692"/>
    </source>
</evidence>
<evidence type="ECO:0000256" key="6">
    <source>
        <dbReference type="ARBA" id="ARBA00022723"/>
    </source>
</evidence>
<feature type="transmembrane region" description="Helical" evidence="12">
    <location>
        <begin position="76"/>
        <end position="96"/>
    </location>
</feature>
<keyword evidence="4" id="KW-0997">Cell inner membrane</keyword>
<comment type="similarity">
    <text evidence="2">Belongs to the fatty acid desaturase type 1 family. AlkB subfamily.</text>
</comment>
<evidence type="ECO:0000256" key="12">
    <source>
        <dbReference type="SAM" id="Phobius"/>
    </source>
</evidence>
<evidence type="ECO:0000313" key="14">
    <source>
        <dbReference type="EMBL" id="GHF02880.1"/>
    </source>
</evidence>
<evidence type="ECO:0000313" key="15">
    <source>
        <dbReference type="Proteomes" id="UP000609802"/>
    </source>
</evidence>
<evidence type="ECO:0000256" key="8">
    <source>
        <dbReference type="ARBA" id="ARBA00023002"/>
    </source>
</evidence>
<dbReference type="PANTHER" id="PTHR38674:SF1">
    <property type="entry name" value="ALKANE 1-MONOOXYGENASE 1"/>
    <property type="match status" value="1"/>
</dbReference>
<evidence type="ECO:0000256" key="9">
    <source>
        <dbReference type="ARBA" id="ARBA00023004"/>
    </source>
</evidence>
<keyword evidence="7 12" id="KW-1133">Transmembrane helix</keyword>
<keyword evidence="10" id="KW-0503">Monooxygenase</keyword>
<feature type="transmembrane region" description="Helical" evidence="12">
    <location>
        <begin position="227"/>
        <end position="252"/>
    </location>
</feature>
<dbReference type="PANTHER" id="PTHR38674">
    <property type="entry name" value="ALKANE 1-MONOOXYGENASE 1"/>
    <property type="match status" value="1"/>
</dbReference>
<evidence type="ECO:0000256" key="11">
    <source>
        <dbReference type="ARBA" id="ARBA00023136"/>
    </source>
</evidence>
<keyword evidence="3" id="KW-1003">Cell membrane</keyword>
<dbReference type="InterPro" id="IPR033885">
    <property type="entry name" value="AlkB/XylM"/>
</dbReference>
<organism evidence="14 15">
    <name type="scientific">Aliiroseovarius zhejiangensis</name>
    <dbReference type="NCBI Taxonomy" id="1632025"/>
    <lineage>
        <taxon>Bacteria</taxon>
        <taxon>Pseudomonadati</taxon>
        <taxon>Pseudomonadota</taxon>
        <taxon>Alphaproteobacteria</taxon>
        <taxon>Rhodobacterales</taxon>
        <taxon>Paracoccaceae</taxon>
        <taxon>Aliiroseovarius</taxon>
    </lineage>
</organism>
<accession>A0ABQ3J474</accession>
<keyword evidence="15" id="KW-1185">Reference proteome</keyword>
<evidence type="ECO:0000259" key="13">
    <source>
        <dbReference type="Pfam" id="PF00487"/>
    </source>
</evidence>
<keyword evidence="8" id="KW-0560">Oxidoreductase</keyword>
<keyword evidence="5 12" id="KW-0812">Transmembrane</keyword>
<dbReference type="InterPro" id="IPR005804">
    <property type="entry name" value="FA_desaturase_dom"/>
</dbReference>
<dbReference type="EMBL" id="BNCH01000005">
    <property type="protein sequence ID" value="GHF02880.1"/>
    <property type="molecule type" value="Genomic_DNA"/>
</dbReference>